<dbReference type="RefSeq" id="WP_406581123.1">
    <property type="nucleotide sequence ID" value="NZ_JBJHQH010000009.1"/>
</dbReference>
<gene>
    <name evidence="1" type="ORF">ACJEBI_13760</name>
</gene>
<dbReference type="EMBL" id="JBJHQH010000009">
    <property type="protein sequence ID" value="MFK9092547.1"/>
    <property type="molecule type" value="Genomic_DNA"/>
</dbReference>
<evidence type="ECO:0000313" key="1">
    <source>
        <dbReference type="EMBL" id="MFK9092547.1"/>
    </source>
</evidence>
<comment type="caution">
    <text evidence="1">The sequence shown here is derived from an EMBL/GenBank/DDBJ whole genome shotgun (WGS) entry which is preliminary data.</text>
</comment>
<proteinExistence type="predicted"/>
<sequence>MIYEDPIYWNNDVAYYIEPTHKLTLDKPCITIKIPFDRLGLDEHMDQVVLSDFVLREWVDHIEALNKSI</sequence>
<name>A0ABW8RIV6_9BACI</name>
<protein>
    <submittedName>
        <fullName evidence="1">Uncharacterized protein</fullName>
    </submittedName>
</protein>
<accession>A0ABW8RIV6</accession>
<organism evidence="1 2">
    <name type="scientific">Bacillus salipaludis</name>
    <dbReference type="NCBI Taxonomy" id="2547811"/>
    <lineage>
        <taxon>Bacteria</taxon>
        <taxon>Bacillati</taxon>
        <taxon>Bacillota</taxon>
        <taxon>Bacilli</taxon>
        <taxon>Bacillales</taxon>
        <taxon>Bacillaceae</taxon>
        <taxon>Bacillus</taxon>
    </lineage>
</organism>
<evidence type="ECO:0000313" key="2">
    <source>
        <dbReference type="Proteomes" id="UP001623041"/>
    </source>
</evidence>
<reference evidence="1 2" key="1">
    <citation type="submission" date="2024-11" db="EMBL/GenBank/DDBJ databases">
        <authorList>
            <person name="Lucas J.A."/>
        </authorList>
    </citation>
    <scope>NUCLEOTIDE SEQUENCE [LARGE SCALE GENOMIC DNA]</scope>
    <source>
        <strain evidence="1 2">Z 5.4</strain>
    </source>
</reference>
<keyword evidence="2" id="KW-1185">Reference proteome</keyword>
<dbReference type="Proteomes" id="UP001623041">
    <property type="component" value="Unassembled WGS sequence"/>
</dbReference>